<dbReference type="GO" id="GO:0006950">
    <property type="term" value="P:response to stress"/>
    <property type="evidence" value="ECO:0007669"/>
    <property type="project" value="UniProtKB-ARBA"/>
</dbReference>
<comment type="caution">
    <text evidence="2">The sequence shown here is derived from an EMBL/GenBank/DDBJ whole genome shotgun (WGS) entry which is preliminary data.</text>
</comment>
<name>A0A4U6QNN6_9ACTN</name>
<keyword evidence="3" id="KW-1185">Reference proteome</keyword>
<dbReference type="InterPro" id="IPR011551">
    <property type="entry name" value="NTP_PyrPHydrolase_MazG"/>
</dbReference>
<dbReference type="SUPFAM" id="SSF101386">
    <property type="entry name" value="all-alpha NTP pyrophosphatases"/>
    <property type="match status" value="1"/>
</dbReference>
<reference evidence="2 3" key="1">
    <citation type="submission" date="2019-05" db="EMBL/GenBank/DDBJ databases">
        <title>Nakamurella sp. N5BH11, whole genome shotgun sequence.</title>
        <authorList>
            <person name="Tuo L."/>
        </authorList>
    </citation>
    <scope>NUCLEOTIDE SEQUENCE [LARGE SCALE GENOMIC DNA]</scope>
    <source>
        <strain evidence="2 3">N5BH11</strain>
    </source>
</reference>
<dbReference type="PANTHER" id="PTHR30522:SF0">
    <property type="entry name" value="NUCLEOSIDE TRIPHOSPHATE PYROPHOSPHOHYDROLASE"/>
    <property type="match status" value="1"/>
</dbReference>
<dbReference type="InterPro" id="IPR004518">
    <property type="entry name" value="MazG-like_dom"/>
</dbReference>
<dbReference type="InterPro" id="IPR048015">
    <property type="entry name" value="NTP-PPase_MazG-like_N"/>
</dbReference>
<dbReference type="PANTHER" id="PTHR30522">
    <property type="entry name" value="NUCLEOSIDE TRIPHOSPHATE PYROPHOSPHOHYDROLASE"/>
    <property type="match status" value="1"/>
</dbReference>
<accession>A0A4U6QNN6</accession>
<evidence type="ECO:0000313" key="2">
    <source>
        <dbReference type="EMBL" id="TKV62273.1"/>
    </source>
</evidence>
<dbReference type="GO" id="GO:0046061">
    <property type="term" value="P:dATP catabolic process"/>
    <property type="evidence" value="ECO:0007669"/>
    <property type="project" value="TreeGrafter"/>
</dbReference>
<dbReference type="GO" id="GO:0046081">
    <property type="term" value="P:dUTP catabolic process"/>
    <property type="evidence" value="ECO:0007669"/>
    <property type="project" value="TreeGrafter"/>
</dbReference>
<dbReference type="GO" id="GO:0046076">
    <property type="term" value="P:dTTP catabolic process"/>
    <property type="evidence" value="ECO:0007669"/>
    <property type="project" value="TreeGrafter"/>
</dbReference>
<dbReference type="OrthoDB" id="9808939at2"/>
<organism evidence="2 3">
    <name type="scientific">Nakamurella flava</name>
    <dbReference type="NCBI Taxonomy" id="2576308"/>
    <lineage>
        <taxon>Bacteria</taxon>
        <taxon>Bacillati</taxon>
        <taxon>Actinomycetota</taxon>
        <taxon>Actinomycetes</taxon>
        <taxon>Nakamurellales</taxon>
        <taxon>Nakamurellaceae</taxon>
        <taxon>Nakamurella</taxon>
    </lineage>
</organism>
<protein>
    <submittedName>
        <fullName evidence="2">Nucleoside triphosphate pyrophosphohydrolase</fullName>
    </submittedName>
</protein>
<proteinExistence type="predicted"/>
<dbReference type="GO" id="GO:0047429">
    <property type="term" value="F:nucleoside triphosphate diphosphatase activity"/>
    <property type="evidence" value="ECO:0007669"/>
    <property type="project" value="TreeGrafter"/>
</dbReference>
<evidence type="ECO:0000313" key="3">
    <source>
        <dbReference type="Proteomes" id="UP000306985"/>
    </source>
</evidence>
<keyword evidence="2" id="KW-0378">Hydrolase</keyword>
<dbReference type="CDD" id="cd11528">
    <property type="entry name" value="NTP-PPase_MazG_Nterm"/>
    <property type="match status" value="1"/>
</dbReference>
<dbReference type="Proteomes" id="UP000306985">
    <property type="component" value="Unassembled WGS sequence"/>
</dbReference>
<feature type="domain" description="NTP pyrophosphohydrolase MazG-like" evidence="1">
    <location>
        <begin position="16"/>
        <end position="93"/>
    </location>
</feature>
<dbReference type="GO" id="GO:0006203">
    <property type="term" value="P:dGTP catabolic process"/>
    <property type="evidence" value="ECO:0007669"/>
    <property type="project" value="TreeGrafter"/>
</dbReference>
<dbReference type="Gene3D" id="1.10.287.1080">
    <property type="entry name" value="MazG-like"/>
    <property type="match status" value="1"/>
</dbReference>
<dbReference type="GO" id="GO:0046052">
    <property type="term" value="P:UTP catabolic process"/>
    <property type="evidence" value="ECO:0007669"/>
    <property type="project" value="TreeGrafter"/>
</dbReference>
<gene>
    <name evidence="2" type="ORF">FDO65_09115</name>
</gene>
<dbReference type="FunFam" id="1.10.287.1080:FF:000001">
    <property type="entry name" value="Nucleoside triphosphate pyrophosphohydrolase"/>
    <property type="match status" value="1"/>
</dbReference>
<evidence type="ECO:0000259" key="1">
    <source>
        <dbReference type="Pfam" id="PF03819"/>
    </source>
</evidence>
<sequence>MDRLRSPGGCPWDAEQTPATLLRYLVEECYELVDAIERGDAAAVREELGDVLLQVLFHARIAAETPAEQGGFDIDDVAGDLVDKLVRRHPHVFADPTERERLHTAADQQRRWDELKTAEPGRSGPLDGVALGQPAAALAGKIGARTARHGLPLDLPTGDSVGERLYRIAARAGAAGDDPESELRAVARTQASRLQGDHSPG</sequence>
<dbReference type="GO" id="GO:0046047">
    <property type="term" value="P:TTP catabolic process"/>
    <property type="evidence" value="ECO:0007669"/>
    <property type="project" value="TreeGrafter"/>
</dbReference>
<dbReference type="EMBL" id="SZZH01000001">
    <property type="protein sequence ID" value="TKV62273.1"/>
    <property type="molecule type" value="Genomic_DNA"/>
</dbReference>
<dbReference type="AlphaFoldDB" id="A0A4U6QNN6"/>
<dbReference type="Pfam" id="PF03819">
    <property type="entry name" value="MazG"/>
    <property type="match status" value="1"/>
</dbReference>